<keyword evidence="2" id="KW-1185">Reference proteome</keyword>
<evidence type="ECO:0000313" key="2">
    <source>
        <dbReference type="Proteomes" id="UP000610594"/>
    </source>
</evidence>
<protein>
    <submittedName>
        <fullName evidence="1">Uncharacterized protein</fullName>
    </submittedName>
</protein>
<gene>
    <name evidence="1" type="ORF">F1735_30750</name>
</gene>
<dbReference type="EMBL" id="WHJF01000151">
    <property type="protein sequence ID" value="NHZ66621.1"/>
    <property type="molecule type" value="Genomic_DNA"/>
</dbReference>
<dbReference type="Proteomes" id="UP000610594">
    <property type="component" value="Unassembled WGS sequence"/>
</dbReference>
<sequence length="294" mass="33325">MKRFRTNYTQNHLFALLAVWRLINATSDAIAKSQNMPERRNYWKRYLNDLAGDDLLVSKFVHSTSKSGKGGQKLGEFYALSKKGAETIAETLNVDPETVFFPHGGVQAKSPFQFPHRAMLIQLLAMFLGHEKSHEGHFEVLDLLPEFRYVGANRLGTGHKITRVEIEGNFKEKSIIPDGIIRFRAGDITRVATIEFHRATSTAEIIKQLHKHTEAIQQRRFSGMFNQQPANHVLSVYDDVPKMQNVLAGIRAGEIPDFEKYSAGFHFASLDDVFTHGINDAFYSINGKKSEIFI</sequence>
<organism evidence="1 2">
    <name type="scientific">Massilia genomosp. 1</name>
    <dbReference type="NCBI Taxonomy" id="2609280"/>
    <lineage>
        <taxon>Bacteria</taxon>
        <taxon>Pseudomonadati</taxon>
        <taxon>Pseudomonadota</taxon>
        <taxon>Betaproteobacteria</taxon>
        <taxon>Burkholderiales</taxon>
        <taxon>Oxalobacteraceae</taxon>
        <taxon>Telluria group</taxon>
        <taxon>Massilia</taxon>
    </lineage>
</organism>
<accession>A0ABX0N2G1</accession>
<proteinExistence type="predicted"/>
<evidence type="ECO:0000313" key="1">
    <source>
        <dbReference type="EMBL" id="NHZ66621.1"/>
    </source>
</evidence>
<dbReference type="RefSeq" id="WP_167240491.1">
    <property type="nucleotide sequence ID" value="NZ_WHJF01000151.1"/>
</dbReference>
<name>A0ABX0N2G1_9BURK</name>
<reference evidence="1 2" key="1">
    <citation type="submission" date="2019-10" db="EMBL/GenBank/DDBJ databases">
        <title>Taxonomy of Antarctic Massilia spp.: description of Massilia rubra sp. nov., Massilia aquatica sp. nov., Massilia mucilaginosa sp. nov., Massilia frigida sp. nov. isolated from streams, lakes and regoliths.</title>
        <authorList>
            <person name="Holochova P."/>
            <person name="Sedlacek I."/>
            <person name="Kralova S."/>
            <person name="Maslanova I."/>
            <person name="Busse H.-J."/>
            <person name="Stankova E."/>
            <person name="Vrbovska V."/>
            <person name="Kovarovic V."/>
            <person name="Bartak M."/>
            <person name="Svec P."/>
            <person name="Pantucek R."/>
        </authorList>
    </citation>
    <scope>NUCLEOTIDE SEQUENCE [LARGE SCALE GENOMIC DNA]</scope>
    <source>
        <strain evidence="1 2">CCM 8694</strain>
    </source>
</reference>
<comment type="caution">
    <text evidence="1">The sequence shown here is derived from an EMBL/GenBank/DDBJ whole genome shotgun (WGS) entry which is preliminary data.</text>
</comment>